<evidence type="ECO:0000256" key="2">
    <source>
        <dbReference type="ARBA" id="ARBA00022723"/>
    </source>
</evidence>
<protein>
    <submittedName>
        <fullName evidence="6">Cytochrome c</fullName>
    </submittedName>
</protein>
<evidence type="ECO:0000259" key="5">
    <source>
        <dbReference type="PROSITE" id="PS51007"/>
    </source>
</evidence>
<feature type="domain" description="Cytochrome c" evidence="5">
    <location>
        <begin position="100"/>
        <end position="193"/>
    </location>
</feature>
<organism evidence="6 7">
    <name type="scientific">Ferrimonas lipolytica</name>
    <dbReference type="NCBI Taxonomy" id="2724191"/>
    <lineage>
        <taxon>Bacteria</taxon>
        <taxon>Pseudomonadati</taxon>
        <taxon>Pseudomonadota</taxon>
        <taxon>Gammaproteobacteria</taxon>
        <taxon>Alteromonadales</taxon>
        <taxon>Ferrimonadaceae</taxon>
        <taxon>Ferrimonas</taxon>
    </lineage>
</organism>
<accession>A0A6H1UDK9</accession>
<dbReference type="RefSeq" id="WP_168659970.1">
    <property type="nucleotide sequence ID" value="NZ_CP051180.1"/>
</dbReference>
<dbReference type="AlphaFoldDB" id="A0A6H1UDK9"/>
<dbReference type="GO" id="GO:0046872">
    <property type="term" value="F:metal ion binding"/>
    <property type="evidence" value="ECO:0007669"/>
    <property type="project" value="UniProtKB-KW"/>
</dbReference>
<dbReference type="PROSITE" id="PS51007">
    <property type="entry name" value="CYTC"/>
    <property type="match status" value="1"/>
</dbReference>
<dbReference type="GO" id="GO:0020037">
    <property type="term" value="F:heme binding"/>
    <property type="evidence" value="ECO:0007669"/>
    <property type="project" value="InterPro"/>
</dbReference>
<keyword evidence="7" id="KW-1185">Reference proteome</keyword>
<gene>
    <name evidence="6" type="ORF">HER31_07385</name>
</gene>
<name>A0A6H1UDK9_9GAMM</name>
<keyword evidence="2 4" id="KW-0479">Metal-binding</keyword>
<evidence type="ECO:0000313" key="7">
    <source>
        <dbReference type="Proteomes" id="UP000501602"/>
    </source>
</evidence>
<dbReference type="EMBL" id="CP051180">
    <property type="protein sequence ID" value="QIZ76709.1"/>
    <property type="molecule type" value="Genomic_DNA"/>
</dbReference>
<dbReference type="KEGG" id="fes:HER31_07385"/>
<reference evidence="6 7" key="1">
    <citation type="submission" date="2020-04" db="EMBL/GenBank/DDBJ databases">
        <title>Ferrimonas sp. S7 isolated from sea water.</title>
        <authorList>
            <person name="Bae S.S."/>
            <person name="Baek K."/>
        </authorList>
    </citation>
    <scope>NUCLEOTIDE SEQUENCE [LARGE SCALE GENOMIC DNA]</scope>
    <source>
        <strain evidence="6 7">S7</strain>
    </source>
</reference>
<keyword evidence="1 4" id="KW-0349">Heme</keyword>
<keyword evidence="3 4" id="KW-0408">Iron</keyword>
<dbReference type="Pfam" id="PF00034">
    <property type="entry name" value="Cytochrom_C"/>
    <property type="match status" value="1"/>
</dbReference>
<dbReference type="Proteomes" id="UP000501602">
    <property type="component" value="Chromosome"/>
</dbReference>
<dbReference type="GO" id="GO:0009055">
    <property type="term" value="F:electron transfer activity"/>
    <property type="evidence" value="ECO:0007669"/>
    <property type="project" value="InterPro"/>
</dbReference>
<dbReference type="InterPro" id="IPR009056">
    <property type="entry name" value="Cyt_c-like_dom"/>
</dbReference>
<evidence type="ECO:0000256" key="4">
    <source>
        <dbReference type="PROSITE-ProRule" id="PRU00433"/>
    </source>
</evidence>
<dbReference type="SUPFAM" id="SSF46626">
    <property type="entry name" value="Cytochrome c"/>
    <property type="match status" value="1"/>
</dbReference>
<dbReference type="Gene3D" id="1.10.760.10">
    <property type="entry name" value="Cytochrome c-like domain"/>
    <property type="match status" value="1"/>
</dbReference>
<dbReference type="InterPro" id="IPR036909">
    <property type="entry name" value="Cyt_c-like_dom_sf"/>
</dbReference>
<proteinExistence type="predicted"/>
<evidence type="ECO:0000256" key="1">
    <source>
        <dbReference type="ARBA" id="ARBA00022617"/>
    </source>
</evidence>
<evidence type="ECO:0000256" key="3">
    <source>
        <dbReference type="ARBA" id="ARBA00023004"/>
    </source>
</evidence>
<sequence>MKTDKTCWELIAPVLLLACVSGCSEQPKADRDQPTITATAQQQLDKVQSVATEVEQAAKTTMKTVEAELANGAAKVDELAQHVEANVTETVARVEDAAASPKLDGKALALSKGCIACHKATSDGLIGPGWGGLAGSERSFVDGTTAIADDAYLRAAITNPNAQIVEGFVPSMPAMPLTDAEVEALVEYINTLK</sequence>
<evidence type="ECO:0000313" key="6">
    <source>
        <dbReference type="EMBL" id="QIZ76709.1"/>
    </source>
</evidence>